<dbReference type="Proteomes" id="UP001153269">
    <property type="component" value="Unassembled WGS sequence"/>
</dbReference>
<dbReference type="AlphaFoldDB" id="A0A9N7VPR3"/>
<evidence type="ECO:0000313" key="1">
    <source>
        <dbReference type="EMBL" id="CAB1456952.1"/>
    </source>
</evidence>
<evidence type="ECO:0000313" key="2">
    <source>
        <dbReference type="Proteomes" id="UP001153269"/>
    </source>
</evidence>
<protein>
    <submittedName>
        <fullName evidence="1">Uncharacterized protein</fullName>
    </submittedName>
</protein>
<organism evidence="1 2">
    <name type="scientific">Pleuronectes platessa</name>
    <name type="common">European plaice</name>
    <dbReference type="NCBI Taxonomy" id="8262"/>
    <lineage>
        <taxon>Eukaryota</taxon>
        <taxon>Metazoa</taxon>
        <taxon>Chordata</taxon>
        <taxon>Craniata</taxon>
        <taxon>Vertebrata</taxon>
        <taxon>Euteleostomi</taxon>
        <taxon>Actinopterygii</taxon>
        <taxon>Neopterygii</taxon>
        <taxon>Teleostei</taxon>
        <taxon>Neoteleostei</taxon>
        <taxon>Acanthomorphata</taxon>
        <taxon>Carangaria</taxon>
        <taxon>Pleuronectiformes</taxon>
        <taxon>Pleuronectoidei</taxon>
        <taxon>Pleuronectidae</taxon>
        <taxon>Pleuronectes</taxon>
    </lineage>
</organism>
<gene>
    <name evidence="1" type="ORF">PLEPLA_LOCUS44755</name>
</gene>
<keyword evidence="2" id="KW-1185">Reference proteome</keyword>
<accession>A0A9N7VPR3</accession>
<name>A0A9N7VPR3_PLEPL</name>
<reference evidence="1" key="1">
    <citation type="submission" date="2020-03" db="EMBL/GenBank/DDBJ databases">
        <authorList>
            <person name="Weist P."/>
        </authorList>
    </citation>
    <scope>NUCLEOTIDE SEQUENCE</scope>
</reference>
<sequence length="223" mass="23898">MAFGIREQILFVLHSPGEIGPRFQAGGRGADFTAAGYCSLSTQGKGCKPQLSVIRETWKWTQLQEVAMLLTPKQTGNLVDTMSTPASVCSACWDTENAAPPQHSEKRLRASGRLHGTSPTHFTKIGSYVLHCKPDILTSCKKACDESTSAGINSPPTLAEGAAGEAGMEGGVLFALGTGTFQWTRLCNWTEVTTQGPQTPTHTHLYAALPHPLGPLYEQDPCL</sequence>
<proteinExistence type="predicted"/>
<dbReference type="EMBL" id="CADEAL010004319">
    <property type="protein sequence ID" value="CAB1456952.1"/>
    <property type="molecule type" value="Genomic_DNA"/>
</dbReference>
<comment type="caution">
    <text evidence="1">The sequence shown here is derived from an EMBL/GenBank/DDBJ whole genome shotgun (WGS) entry which is preliminary data.</text>
</comment>